<comment type="similarity">
    <text evidence="2">Belongs to the autoinducer-2 exporter (AI-2E) (TC 2.A.86) family.</text>
</comment>
<dbReference type="PANTHER" id="PTHR21716:SF62">
    <property type="entry name" value="TRANSPORT PROTEIN YDBI-RELATED"/>
    <property type="match status" value="1"/>
</dbReference>
<dbReference type="RefSeq" id="WP_036106165.1">
    <property type="nucleotide sequence ID" value="NZ_AODG01000011.1"/>
</dbReference>
<evidence type="ECO:0000256" key="6">
    <source>
        <dbReference type="SAM" id="Phobius"/>
    </source>
</evidence>
<sequence length="350" mass="39970">MENIQKLFHNKSFQRVLTFILLIGILYLLRSELNLILLTFIFAFIVTRLERLILRWVKIPRKLIVVILYILVALGIYAGITHVLPVLIKQISELVDLGVKLYHHPPQNGFTDWLLDTTKNSHIQSYLRQGADLIMDSLKSFGALGMSFFLALILSLFFSLEKERVAKFTAQFQTSKLSFLYDNLAYFGKKFVSTFGVVLEAQLVIAVINTLITSLALFLMDFPQMLSLVIMVFLFGLIPVAGVIISCIPLTVIAYTIGGVEDVIYLLITIVVVHCIETYFLNPRLMASKTSLPIFYTFIVLIFSESYFGVWGLIIGIPVFVFLLDILDVRNEEQKQKHTFFGNRKKTQHK</sequence>
<evidence type="ECO:0008006" key="9">
    <source>
        <dbReference type="Google" id="ProtNLM"/>
    </source>
</evidence>
<feature type="transmembrane region" description="Helical" evidence="6">
    <location>
        <begin position="197"/>
        <end position="220"/>
    </location>
</feature>
<feature type="transmembrane region" description="Helical" evidence="6">
    <location>
        <begin position="263"/>
        <end position="282"/>
    </location>
</feature>
<dbReference type="Pfam" id="PF01594">
    <property type="entry name" value="AI-2E_transport"/>
    <property type="match status" value="1"/>
</dbReference>
<proteinExistence type="inferred from homology"/>
<feature type="transmembrane region" description="Helical" evidence="6">
    <location>
        <begin position="226"/>
        <end position="256"/>
    </location>
</feature>
<evidence type="ECO:0000313" key="7">
    <source>
        <dbReference type="EMBL" id="EUJ27576.1"/>
    </source>
</evidence>
<feature type="transmembrane region" description="Helical" evidence="6">
    <location>
        <begin position="66"/>
        <end position="88"/>
    </location>
</feature>
<feature type="transmembrane region" description="Helical" evidence="6">
    <location>
        <begin position="294"/>
        <end position="327"/>
    </location>
</feature>
<dbReference type="EMBL" id="AODG01000011">
    <property type="protein sequence ID" value="EUJ27576.1"/>
    <property type="molecule type" value="Genomic_DNA"/>
</dbReference>
<dbReference type="GO" id="GO:0016020">
    <property type="term" value="C:membrane"/>
    <property type="evidence" value="ECO:0007669"/>
    <property type="project" value="UniProtKB-SubCell"/>
</dbReference>
<evidence type="ECO:0000256" key="1">
    <source>
        <dbReference type="ARBA" id="ARBA00004141"/>
    </source>
</evidence>
<organism evidence="7 8">
    <name type="scientific">Listeria grayi FSL F6-1183</name>
    <dbReference type="NCBI Taxonomy" id="1265827"/>
    <lineage>
        <taxon>Bacteria</taxon>
        <taxon>Bacillati</taxon>
        <taxon>Bacillota</taxon>
        <taxon>Bacilli</taxon>
        <taxon>Bacillales</taxon>
        <taxon>Listeriaceae</taxon>
        <taxon>Listeria</taxon>
    </lineage>
</organism>
<evidence type="ECO:0000313" key="8">
    <source>
        <dbReference type="Proteomes" id="UP000019251"/>
    </source>
</evidence>
<keyword evidence="5 6" id="KW-0472">Membrane</keyword>
<gene>
    <name evidence="7" type="ORF">LMUR_08559</name>
</gene>
<protein>
    <recommendedName>
        <fullName evidence="9">AI-2E family transporter</fullName>
    </recommendedName>
</protein>
<comment type="subcellular location">
    <subcellularLocation>
        <location evidence="1">Membrane</location>
        <topology evidence="1">Multi-pass membrane protein</topology>
    </subcellularLocation>
</comment>
<keyword evidence="4 6" id="KW-1133">Transmembrane helix</keyword>
<evidence type="ECO:0000256" key="4">
    <source>
        <dbReference type="ARBA" id="ARBA00022989"/>
    </source>
</evidence>
<evidence type="ECO:0000256" key="3">
    <source>
        <dbReference type="ARBA" id="ARBA00022692"/>
    </source>
</evidence>
<evidence type="ECO:0000256" key="2">
    <source>
        <dbReference type="ARBA" id="ARBA00009773"/>
    </source>
</evidence>
<name>A0A829R521_LISGR</name>
<dbReference type="Proteomes" id="UP000019251">
    <property type="component" value="Unassembled WGS sequence"/>
</dbReference>
<keyword evidence="3 6" id="KW-0812">Transmembrane</keyword>
<dbReference type="GO" id="GO:0055085">
    <property type="term" value="P:transmembrane transport"/>
    <property type="evidence" value="ECO:0007669"/>
    <property type="project" value="TreeGrafter"/>
</dbReference>
<dbReference type="InterPro" id="IPR002549">
    <property type="entry name" value="AI-2E-like"/>
</dbReference>
<evidence type="ECO:0000256" key="5">
    <source>
        <dbReference type="ARBA" id="ARBA00023136"/>
    </source>
</evidence>
<reference evidence="7 8" key="1">
    <citation type="submission" date="2012-12" db="EMBL/GenBank/DDBJ databases">
        <title>Novel taxa of Listeriaceae from agricultural environments in the United States.</title>
        <authorList>
            <person name="den Bakker H.C."/>
            <person name="Allred A."/>
            <person name="Warchocki S."/>
            <person name="Wright E.M."/>
            <person name="Burrell A."/>
            <person name="Nightingale K.K."/>
            <person name="Kephart D."/>
            <person name="Wiedmann M."/>
        </authorList>
    </citation>
    <scope>NUCLEOTIDE SEQUENCE [LARGE SCALE GENOMIC DNA]</scope>
    <source>
        <strain evidence="7 8">FSL F6-1183</strain>
    </source>
</reference>
<dbReference type="AlphaFoldDB" id="A0A829R521"/>
<accession>A0A829R521</accession>
<feature type="transmembrane region" description="Helical" evidence="6">
    <location>
        <begin position="141"/>
        <end position="160"/>
    </location>
</feature>
<dbReference type="PANTHER" id="PTHR21716">
    <property type="entry name" value="TRANSMEMBRANE PROTEIN"/>
    <property type="match status" value="1"/>
</dbReference>
<comment type="caution">
    <text evidence="7">The sequence shown here is derived from an EMBL/GenBank/DDBJ whole genome shotgun (WGS) entry which is preliminary data.</text>
</comment>